<keyword evidence="3" id="KW-1185">Reference proteome</keyword>
<protein>
    <recommendedName>
        <fullName evidence="4">Kazal-like domain-containing protein</fullName>
    </recommendedName>
</protein>
<dbReference type="AlphaFoldDB" id="A0A6A6ZLR8"/>
<evidence type="ECO:0000256" key="1">
    <source>
        <dbReference type="SAM" id="SignalP"/>
    </source>
</evidence>
<name>A0A6A6ZLR8_9PLEO</name>
<proteinExistence type="predicted"/>
<dbReference type="Proteomes" id="UP000799424">
    <property type="component" value="Unassembled WGS sequence"/>
</dbReference>
<feature type="chain" id="PRO_5025407940" description="Kazal-like domain-containing protein" evidence="1">
    <location>
        <begin position="18"/>
        <end position="93"/>
    </location>
</feature>
<evidence type="ECO:0008006" key="4">
    <source>
        <dbReference type="Google" id="ProtNLM"/>
    </source>
</evidence>
<feature type="signal peptide" evidence="1">
    <location>
        <begin position="1"/>
        <end position="17"/>
    </location>
</feature>
<organism evidence="2 3">
    <name type="scientific">Ophiobolus disseminans</name>
    <dbReference type="NCBI Taxonomy" id="1469910"/>
    <lineage>
        <taxon>Eukaryota</taxon>
        <taxon>Fungi</taxon>
        <taxon>Dikarya</taxon>
        <taxon>Ascomycota</taxon>
        <taxon>Pezizomycotina</taxon>
        <taxon>Dothideomycetes</taxon>
        <taxon>Pleosporomycetidae</taxon>
        <taxon>Pleosporales</taxon>
        <taxon>Pleosporineae</taxon>
        <taxon>Phaeosphaeriaceae</taxon>
        <taxon>Ophiobolus</taxon>
    </lineage>
</organism>
<keyword evidence="1" id="KW-0732">Signal</keyword>
<reference evidence="2" key="1">
    <citation type="journal article" date="2020" name="Stud. Mycol.">
        <title>101 Dothideomycetes genomes: a test case for predicting lifestyles and emergence of pathogens.</title>
        <authorList>
            <person name="Haridas S."/>
            <person name="Albert R."/>
            <person name="Binder M."/>
            <person name="Bloem J."/>
            <person name="Labutti K."/>
            <person name="Salamov A."/>
            <person name="Andreopoulos B."/>
            <person name="Baker S."/>
            <person name="Barry K."/>
            <person name="Bills G."/>
            <person name="Bluhm B."/>
            <person name="Cannon C."/>
            <person name="Castanera R."/>
            <person name="Culley D."/>
            <person name="Daum C."/>
            <person name="Ezra D."/>
            <person name="Gonzalez J."/>
            <person name="Henrissat B."/>
            <person name="Kuo A."/>
            <person name="Liang C."/>
            <person name="Lipzen A."/>
            <person name="Lutzoni F."/>
            <person name="Magnuson J."/>
            <person name="Mondo S."/>
            <person name="Nolan M."/>
            <person name="Ohm R."/>
            <person name="Pangilinan J."/>
            <person name="Park H.-J."/>
            <person name="Ramirez L."/>
            <person name="Alfaro M."/>
            <person name="Sun H."/>
            <person name="Tritt A."/>
            <person name="Yoshinaga Y."/>
            <person name="Zwiers L.-H."/>
            <person name="Turgeon B."/>
            <person name="Goodwin S."/>
            <person name="Spatafora J."/>
            <person name="Crous P."/>
            <person name="Grigoriev I."/>
        </authorList>
    </citation>
    <scope>NUCLEOTIDE SEQUENCE</scope>
    <source>
        <strain evidence="2">CBS 113818</strain>
    </source>
</reference>
<dbReference type="EMBL" id="MU006238">
    <property type="protein sequence ID" value="KAF2821187.1"/>
    <property type="molecule type" value="Genomic_DNA"/>
</dbReference>
<evidence type="ECO:0000313" key="3">
    <source>
        <dbReference type="Proteomes" id="UP000799424"/>
    </source>
</evidence>
<accession>A0A6A6ZLR8</accession>
<dbReference type="OrthoDB" id="3684436at2759"/>
<evidence type="ECO:0000313" key="2">
    <source>
        <dbReference type="EMBL" id="KAF2821187.1"/>
    </source>
</evidence>
<sequence>MKLTTTLILTLGALIVATELDAPEDSTSESISCDTCHENYEFCARNGRTKGQEGCERTCREHVCHRNPECKGCDDQFKKFCVDRHKNACNGPC</sequence>
<gene>
    <name evidence="2" type="ORF">CC86DRAFT_411485</name>
</gene>